<evidence type="ECO:0000256" key="2">
    <source>
        <dbReference type="ARBA" id="ARBA00009780"/>
    </source>
</evidence>
<feature type="binding site" evidence="7">
    <location>
        <position position="27"/>
    </location>
    <ligand>
        <name>Ca(2+)</name>
        <dbReference type="ChEBI" id="CHEBI:29108"/>
    </ligand>
</feature>
<gene>
    <name evidence="10" type="ORF">HMPREF1541_10844</name>
</gene>
<reference evidence="10 11" key="1">
    <citation type="submission" date="2013-03" db="EMBL/GenBank/DDBJ databases">
        <title>The Genome Sequence of Phialophora europaea CBS 101466.</title>
        <authorList>
            <consortium name="The Broad Institute Genomics Platform"/>
            <person name="Cuomo C."/>
            <person name="de Hoog S."/>
            <person name="Gorbushina A."/>
            <person name="Walker B."/>
            <person name="Young S.K."/>
            <person name="Zeng Q."/>
            <person name="Gargeya S."/>
            <person name="Fitzgerald M."/>
            <person name="Haas B."/>
            <person name="Abouelleil A."/>
            <person name="Allen A.W."/>
            <person name="Alvarado L."/>
            <person name="Arachchi H.M."/>
            <person name="Berlin A.M."/>
            <person name="Chapman S.B."/>
            <person name="Gainer-Dewar J."/>
            <person name="Goldberg J."/>
            <person name="Griggs A."/>
            <person name="Gujja S."/>
            <person name="Hansen M."/>
            <person name="Howarth C."/>
            <person name="Imamovic A."/>
            <person name="Ireland A."/>
            <person name="Larimer J."/>
            <person name="McCowan C."/>
            <person name="Murphy C."/>
            <person name="Pearson M."/>
            <person name="Poon T.W."/>
            <person name="Priest M."/>
            <person name="Roberts A."/>
            <person name="Saif S."/>
            <person name="Shea T."/>
            <person name="Sisk P."/>
            <person name="Sykes S."/>
            <person name="Wortman J."/>
            <person name="Nusbaum C."/>
            <person name="Birren B."/>
        </authorList>
    </citation>
    <scope>NUCLEOTIDE SEQUENCE [LARGE SCALE GENOMIC DNA]</scope>
    <source>
        <strain evidence="10 11">CBS 101466</strain>
    </source>
</reference>
<feature type="transmembrane region" description="Helical" evidence="9">
    <location>
        <begin position="128"/>
        <end position="145"/>
    </location>
</feature>
<dbReference type="GeneID" id="19978183"/>
<dbReference type="EMBL" id="KB822716">
    <property type="protein sequence ID" value="ETN43979.1"/>
    <property type="molecule type" value="Genomic_DNA"/>
</dbReference>
<accession>W2S7U0</accession>
<feature type="binding site" evidence="8">
    <location>
        <position position="246"/>
    </location>
    <ligand>
        <name>Zn(2+)</name>
        <dbReference type="ChEBI" id="CHEBI:29105"/>
        <note>catalytic</note>
    </ligand>
</feature>
<feature type="transmembrane region" description="Helical" evidence="9">
    <location>
        <begin position="241"/>
        <end position="262"/>
    </location>
</feature>
<feature type="transmembrane region" description="Helical" evidence="9">
    <location>
        <begin position="103"/>
        <end position="121"/>
    </location>
</feature>
<dbReference type="GO" id="GO:0016811">
    <property type="term" value="F:hydrolase activity, acting on carbon-nitrogen (but not peptide) bonds, in linear amides"/>
    <property type="evidence" value="ECO:0007669"/>
    <property type="project" value="InterPro"/>
</dbReference>
<dbReference type="RefSeq" id="XP_008713735.1">
    <property type="nucleotide sequence ID" value="XM_008715513.1"/>
</dbReference>
<evidence type="ECO:0000256" key="7">
    <source>
        <dbReference type="PIRSR" id="PIRSR608901-1"/>
    </source>
</evidence>
<dbReference type="HOGENOM" id="CLU_063293_1_0_1"/>
<keyword evidence="4" id="KW-0378">Hydrolase</keyword>
<comment type="cofactor">
    <cofactor evidence="8">
        <name>Zn(2+)</name>
        <dbReference type="ChEBI" id="CHEBI:29105"/>
    </cofactor>
</comment>
<evidence type="ECO:0000256" key="5">
    <source>
        <dbReference type="ARBA" id="ARBA00022989"/>
    </source>
</evidence>
<keyword evidence="7" id="KW-0479">Metal-binding</keyword>
<keyword evidence="5 9" id="KW-1133">Transmembrane helix</keyword>
<protein>
    <recommendedName>
        <fullName evidence="12">Alkaline phytoceramidase</fullName>
    </recommendedName>
</protein>
<evidence type="ECO:0008006" key="12">
    <source>
        <dbReference type="Google" id="ProtNLM"/>
    </source>
</evidence>
<dbReference type="eggNOG" id="KOG2329">
    <property type="taxonomic scope" value="Eukaryota"/>
</dbReference>
<comment type="subcellular location">
    <subcellularLocation>
        <location evidence="1">Membrane</location>
        <topology evidence="1">Multi-pass membrane protein</topology>
    </subcellularLocation>
</comment>
<evidence type="ECO:0000256" key="8">
    <source>
        <dbReference type="PIRSR" id="PIRSR608901-2"/>
    </source>
</evidence>
<feature type="binding site" evidence="7">
    <location>
        <position position="38"/>
    </location>
    <ligand>
        <name>Ca(2+)</name>
        <dbReference type="ChEBI" id="CHEBI:29108"/>
    </ligand>
</feature>
<sequence>MDHNFTGDPLAMSGYWSPQTSAANFCEIDYEVSHYIAEFINTFSNLAFVWQAVVTLPPHLRGNGREFKVWNWPVEALSLLLVGLGSAAFHMTLLHETQIVDESGMYAITGALDYTLWSYGLSDIGKTALGTLIGGLVSGVVGWNFMGTHDGKADNAIHLALFVGLLTALWPRALYLIKKQSSIRKQAGDLKGRDEVAGKLMREFRLGVLYFFVGFGLWLFEGQFCYGLRNIRGFTGMPLGWVLELHGWWHILTAMGAGRFVWTARELTASTRSAEGEKQTNGHVVQK</sequence>
<comment type="similarity">
    <text evidence="2">Belongs to the alkaline ceramidase family.</text>
</comment>
<feature type="transmembrane region" description="Helical" evidence="9">
    <location>
        <begin position="69"/>
        <end position="91"/>
    </location>
</feature>
<name>W2S7U0_CYPE1</name>
<feature type="binding site" evidence="8">
    <location>
        <position position="90"/>
    </location>
    <ligand>
        <name>Zn(2+)</name>
        <dbReference type="ChEBI" id="CHEBI:29105"/>
        <note>catalytic</note>
    </ligand>
</feature>
<evidence type="ECO:0000256" key="1">
    <source>
        <dbReference type="ARBA" id="ARBA00004141"/>
    </source>
</evidence>
<dbReference type="PANTHER" id="PTHR46187:SF1">
    <property type="entry name" value="ALKALINE PHYTOCERAMIDASE"/>
    <property type="match status" value="1"/>
</dbReference>
<dbReference type="GO" id="GO:0046872">
    <property type="term" value="F:metal ion binding"/>
    <property type="evidence" value="ECO:0007669"/>
    <property type="project" value="UniProtKB-KW"/>
</dbReference>
<dbReference type="VEuPathDB" id="FungiDB:HMPREF1541_10844"/>
<organism evidence="10 11">
    <name type="scientific">Cyphellophora europaea (strain CBS 101466)</name>
    <name type="common">Phialophora europaea</name>
    <dbReference type="NCBI Taxonomy" id="1220924"/>
    <lineage>
        <taxon>Eukaryota</taxon>
        <taxon>Fungi</taxon>
        <taxon>Dikarya</taxon>
        <taxon>Ascomycota</taxon>
        <taxon>Pezizomycotina</taxon>
        <taxon>Eurotiomycetes</taxon>
        <taxon>Chaetothyriomycetidae</taxon>
        <taxon>Chaetothyriales</taxon>
        <taxon>Cyphellophoraceae</taxon>
        <taxon>Cyphellophora</taxon>
    </lineage>
</organism>
<evidence type="ECO:0000256" key="6">
    <source>
        <dbReference type="ARBA" id="ARBA00023136"/>
    </source>
</evidence>
<dbReference type="GO" id="GO:0046513">
    <property type="term" value="P:ceramide biosynthetic process"/>
    <property type="evidence" value="ECO:0007669"/>
    <property type="project" value="TreeGrafter"/>
</dbReference>
<feature type="transmembrane region" description="Helical" evidence="9">
    <location>
        <begin position="157"/>
        <end position="177"/>
    </location>
</feature>
<dbReference type="GO" id="GO:0046514">
    <property type="term" value="P:ceramide catabolic process"/>
    <property type="evidence" value="ECO:0007669"/>
    <property type="project" value="TreeGrafter"/>
</dbReference>
<evidence type="ECO:0000313" key="10">
    <source>
        <dbReference type="EMBL" id="ETN43979.1"/>
    </source>
</evidence>
<keyword evidence="6 9" id="KW-0472">Membrane</keyword>
<evidence type="ECO:0000256" key="3">
    <source>
        <dbReference type="ARBA" id="ARBA00022692"/>
    </source>
</evidence>
<evidence type="ECO:0000256" key="9">
    <source>
        <dbReference type="SAM" id="Phobius"/>
    </source>
</evidence>
<dbReference type="Proteomes" id="UP000030752">
    <property type="component" value="Unassembled WGS sequence"/>
</dbReference>
<keyword evidence="3 9" id="KW-0812">Transmembrane</keyword>
<dbReference type="AlphaFoldDB" id="W2S7U0"/>
<dbReference type="STRING" id="1220924.W2S7U0"/>
<evidence type="ECO:0000256" key="4">
    <source>
        <dbReference type="ARBA" id="ARBA00022801"/>
    </source>
</evidence>
<keyword evidence="8" id="KW-0862">Zinc</keyword>
<dbReference type="Pfam" id="PF05875">
    <property type="entry name" value="Ceramidase"/>
    <property type="match status" value="1"/>
</dbReference>
<evidence type="ECO:0000313" key="11">
    <source>
        <dbReference type="Proteomes" id="UP000030752"/>
    </source>
</evidence>
<dbReference type="GO" id="GO:0005789">
    <property type="term" value="C:endoplasmic reticulum membrane"/>
    <property type="evidence" value="ECO:0007669"/>
    <property type="project" value="TreeGrafter"/>
</dbReference>
<feature type="transmembrane region" description="Helical" evidence="9">
    <location>
        <begin position="208"/>
        <end position="229"/>
    </location>
</feature>
<dbReference type="InterPro" id="IPR008901">
    <property type="entry name" value="ACER"/>
</dbReference>
<feature type="binding site" evidence="8">
    <location>
        <position position="250"/>
    </location>
    <ligand>
        <name>Zn(2+)</name>
        <dbReference type="ChEBI" id="CHEBI:29105"/>
        <note>catalytic</note>
    </ligand>
</feature>
<dbReference type="PANTHER" id="PTHR46187">
    <property type="entry name" value="ALKALINE CERAMIDASE 3"/>
    <property type="match status" value="1"/>
</dbReference>
<keyword evidence="11" id="KW-1185">Reference proteome</keyword>
<dbReference type="OrthoDB" id="187171at2759"/>
<dbReference type="InParanoid" id="W2S7U0"/>
<proteinExistence type="inferred from homology"/>
<keyword evidence="7" id="KW-0106">Calcium</keyword>